<feature type="binding site" evidence="1">
    <location>
        <position position="37"/>
    </location>
    <ligand>
        <name>Mg(2+)</name>
        <dbReference type="ChEBI" id="CHEBI:18420"/>
        <label>1</label>
    </ligand>
</feature>
<dbReference type="Proteomes" id="UP000036503">
    <property type="component" value="Unassembled WGS sequence"/>
</dbReference>
<dbReference type="Pfam" id="PF03747">
    <property type="entry name" value="ADP_ribosyl_GH"/>
    <property type="match status" value="1"/>
</dbReference>
<dbReference type="AlphaFoldDB" id="A0A0J6WVE0"/>
<dbReference type="GO" id="GO:0046872">
    <property type="term" value="F:metal ion binding"/>
    <property type="evidence" value="ECO:0007669"/>
    <property type="project" value="UniProtKB-KW"/>
</dbReference>
<organism evidence="2 3">
    <name type="scientific">Megasphaera cerevisiae DSM 20462</name>
    <dbReference type="NCBI Taxonomy" id="1122219"/>
    <lineage>
        <taxon>Bacteria</taxon>
        <taxon>Bacillati</taxon>
        <taxon>Bacillota</taxon>
        <taxon>Negativicutes</taxon>
        <taxon>Veillonellales</taxon>
        <taxon>Veillonellaceae</taxon>
        <taxon>Megasphaera</taxon>
    </lineage>
</organism>
<dbReference type="PANTHER" id="PTHR16222:SF12">
    <property type="entry name" value="ADP-RIBOSYLGLYCOHYDROLASE-RELATED"/>
    <property type="match status" value="1"/>
</dbReference>
<dbReference type="PATRIC" id="fig|1122219.3.peg.1218"/>
<dbReference type="InterPro" id="IPR005502">
    <property type="entry name" value="Ribosyl_crysJ1"/>
</dbReference>
<dbReference type="InParanoid" id="A0A0J6WVE0"/>
<gene>
    <name evidence="2" type="ORF">AB840_07710</name>
</gene>
<evidence type="ECO:0000256" key="1">
    <source>
        <dbReference type="PIRSR" id="PIRSR605502-1"/>
    </source>
</evidence>
<dbReference type="STRING" id="39029.BSR42_00200"/>
<dbReference type="SUPFAM" id="SSF101478">
    <property type="entry name" value="ADP-ribosylglycohydrolase"/>
    <property type="match status" value="1"/>
</dbReference>
<dbReference type="RefSeq" id="WP_048514259.1">
    <property type="nucleotide sequence ID" value="NZ_FUXD01000021.1"/>
</dbReference>
<dbReference type="EMBL" id="LEKT01000021">
    <property type="protein sequence ID" value="KMO86509.1"/>
    <property type="molecule type" value="Genomic_DNA"/>
</dbReference>
<comment type="cofactor">
    <cofactor evidence="1">
        <name>Mg(2+)</name>
        <dbReference type="ChEBI" id="CHEBI:18420"/>
    </cofactor>
    <text evidence="1">Binds 2 magnesium ions per subunit.</text>
</comment>
<sequence length="265" mass="28914">MFGTIVGDIAGSSYEGCLPPIKTKKFMWFDAKAHFTDDTVTTIAVAAALMEGKKTKCGYTDALCRQLRYWCRIYPDVGFGGYFKQWFLSDIAGPYNSYGNGAAMRVSPAAWVGESLTEVQELAELTALVSHNHPQAVKGAIAAASTVYLARTGADKEAIRAYLRQYFYPMDKTLAEIRPGYTFTSDTETSVPEALEAFLESESFADAICNAVSLGGDTDTQAAIAGAAAEAYYGVPAAVWQQSDTYLTPDLRNILHAFSRQYMKN</sequence>
<dbReference type="InterPro" id="IPR036705">
    <property type="entry name" value="Ribosyl_crysJ1_sf"/>
</dbReference>
<feature type="binding site" evidence="1">
    <location>
        <position position="219"/>
    </location>
    <ligand>
        <name>Mg(2+)</name>
        <dbReference type="ChEBI" id="CHEBI:18420"/>
        <label>1</label>
    </ligand>
</feature>
<accession>A0A0J6WVE0</accession>
<keyword evidence="3" id="KW-1185">Reference proteome</keyword>
<reference evidence="2 3" key="1">
    <citation type="submission" date="2015-06" db="EMBL/GenBank/DDBJ databases">
        <title>Draft genome sequence of beer spoilage bacterium Megasphaera cerevisiae type strain 20462.</title>
        <authorList>
            <person name="Kutumbaka K."/>
            <person name="Pasmowitz J."/>
            <person name="Mategko J."/>
            <person name="Reyes D."/>
            <person name="Friedrich A."/>
            <person name="Han S."/>
            <person name="Martens-Habbena W."/>
            <person name="Neal-McKinney J."/>
            <person name="Janagama H.K."/>
            <person name="Nadala C."/>
            <person name="Samadpour M."/>
        </authorList>
    </citation>
    <scope>NUCLEOTIDE SEQUENCE [LARGE SCALE GENOMIC DNA]</scope>
    <source>
        <strain evidence="2 3">DSM 20462</strain>
    </source>
</reference>
<feature type="binding site" evidence="1">
    <location>
        <position position="217"/>
    </location>
    <ligand>
        <name>Mg(2+)</name>
        <dbReference type="ChEBI" id="CHEBI:18420"/>
        <label>1</label>
    </ligand>
</feature>
<proteinExistence type="predicted"/>
<comment type="caution">
    <text evidence="2">The sequence shown here is derived from an EMBL/GenBank/DDBJ whole genome shotgun (WGS) entry which is preliminary data.</text>
</comment>
<dbReference type="OrthoDB" id="9798107at2"/>
<feature type="binding site" evidence="1">
    <location>
        <position position="220"/>
    </location>
    <ligand>
        <name>Mg(2+)</name>
        <dbReference type="ChEBI" id="CHEBI:18420"/>
        <label>1</label>
    </ligand>
</feature>
<feature type="binding site" evidence="1">
    <location>
        <position position="36"/>
    </location>
    <ligand>
        <name>Mg(2+)</name>
        <dbReference type="ChEBI" id="CHEBI:18420"/>
        <label>1</label>
    </ligand>
</feature>
<keyword evidence="1" id="KW-0479">Metal-binding</keyword>
<protein>
    <submittedName>
        <fullName evidence="2">Crystallin</fullName>
    </submittedName>
</protein>
<dbReference type="InterPro" id="IPR050792">
    <property type="entry name" value="ADP-ribosylglycohydrolase"/>
</dbReference>
<evidence type="ECO:0000313" key="2">
    <source>
        <dbReference type="EMBL" id="KMO86509.1"/>
    </source>
</evidence>
<feature type="binding site" evidence="1">
    <location>
        <position position="38"/>
    </location>
    <ligand>
        <name>Mg(2+)</name>
        <dbReference type="ChEBI" id="CHEBI:18420"/>
        <label>1</label>
    </ligand>
</feature>
<evidence type="ECO:0000313" key="3">
    <source>
        <dbReference type="Proteomes" id="UP000036503"/>
    </source>
</evidence>
<name>A0A0J6WVE0_9FIRM</name>
<dbReference type="PANTHER" id="PTHR16222">
    <property type="entry name" value="ADP-RIBOSYLGLYCOHYDROLASE"/>
    <property type="match status" value="1"/>
</dbReference>
<keyword evidence="1" id="KW-0460">Magnesium</keyword>
<dbReference type="Gene3D" id="1.10.4080.10">
    <property type="entry name" value="ADP-ribosylation/Crystallin J1"/>
    <property type="match status" value="1"/>
</dbReference>